<gene>
    <name evidence="1" type="ORF">ASPCAL13011</name>
</gene>
<dbReference type="EMBL" id="CDMC01000016">
    <property type="protein sequence ID" value="CEL09883.1"/>
    <property type="molecule type" value="Genomic_DNA"/>
</dbReference>
<dbReference type="AlphaFoldDB" id="A0A0U5GDI3"/>
<dbReference type="STRING" id="454130.A0A0U5GDI3"/>
<evidence type="ECO:0000313" key="2">
    <source>
        <dbReference type="Proteomes" id="UP000054771"/>
    </source>
</evidence>
<reference evidence="2" key="1">
    <citation type="journal article" date="2016" name="Genome Announc.">
        <title>Draft genome sequences of fungus Aspergillus calidoustus.</title>
        <authorList>
            <person name="Horn F."/>
            <person name="Linde J."/>
            <person name="Mattern D.J."/>
            <person name="Walther G."/>
            <person name="Guthke R."/>
            <person name="Scherlach K."/>
            <person name="Martin K."/>
            <person name="Brakhage A.A."/>
            <person name="Petzke L."/>
            <person name="Valiante V."/>
        </authorList>
    </citation>
    <scope>NUCLEOTIDE SEQUENCE [LARGE SCALE GENOMIC DNA]</scope>
    <source>
        <strain evidence="2">SF006504</strain>
    </source>
</reference>
<dbReference type="OrthoDB" id="4538483at2759"/>
<protein>
    <submittedName>
        <fullName evidence="1">Uncharacterized protein</fullName>
    </submittedName>
</protein>
<proteinExistence type="predicted"/>
<sequence>MSVPSAYHDVTAHLQQVQSDPSTPLDQALLDKLKLELIETTDRKVPAQLLTQISQLLPILQEDPTPITTLGIKSAAYFTFTDLRAVDPPINFIAGFQAPSPPINLLALALLSKAGHTPSDAAIVAGDPELVTSLVELWLSTSSTAVAQAAFDALWALLEVDLASTLENGEQSEDASGGQGLVWRRVFTDKDVYGRLFAFCSLTEPGPGGLSKREKTVAQGRLMGFLVKAGQLRWDSISCSQISDIETKYRSKSLLHFAACEMVDKSDVLMHMTQLNFFRDLLEIEAPNLTSRTFIQSASTFSSPPLDFLISHEIHNNLLEYYLDESKLDPVDLSFLCGPIMAYVAQYAELYPNHFLQNPPALLDRILSRINASFLVSSLQWAHGPTPSGQLNVLSSLPRVLLVEANKKSTNPVLALPTNPPNQEVFNALGKIFHGPSRPALSESMELNASGQTETDWHKEAAAARAVYFMYQNHHPSMWEDIVTAADVLAMKDISLSAISFMHAVVTANWQALSGDIIGTVHGTSRYQLPSEEELGRLSPATQGVLPSSGAWVAISPPALTSLLPFLFKPPRSYSEFVAGGAADPQSAVWKVATARYDVLVSLYRSLRNLEDQGSGFEDILQTLKKRVDDGPLGPGVQTVTQVETVGL</sequence>
<keyword evidence="2" id="KW-1185">Reference proteome</keyword>
<name>A0A0U5GDI3_ASPCI</name>
<evidence type="ECO:0000313" key="1">
    <source>
        <dbReference type="EMBL" id="CEL09883.1"/>
    </source>
</evidence>
<dbReference type="Proteomes" id="UP000054771">
    <property type="component" value="Unassembled WGS sequence"/>
</dbReference>
<organism evidence="1 2">
    <name type="scientific">Aspergillus calidoustus</name>
    <dbReference type="NCBI Taxonomy" id="454130"/>
    <lineage>
        <taxon>Eukaryota</taxon>
        <taxon>Fungi</taxon>
        <taxon>Dikarya</taxon>
        <taxon>Ascomycota</taxon>
        <taxon>Pezizomycotina</taxon>
        <taxon>Eurotiomycetes</taxon>
        <taxon>Eurotiomycetidae</taxon>
        <taxon>Eurotiales</taxon>
        <taxon>Aspergillaceae</taxon>
        <taxon>Aspergillus</taxon>
        <taxon>Aspergillus subgen. Nidulantes</taxon>
    </lineage>
</organism>
<accession>A0A0U5GDI3</accession>
<dbReference type="OMA" id="PSAQWAH"/>